<keyword evidence="11" id="KW-0547">Nucleotide-binding</keyword>
<dbReference type="Pfam" id="PF00072">
    <property type="entry name" value="Response_reg"/>
    <property type="match status" value="1"/>
</dbReference>
<dbReference type="SMART" id="SM00387">
    <property type="entry name" value="HATPase_c"/>
    <property type="match status" value="1"/>
</dbReference>
<evidence type="ECO:0000256" key="1">
    <source>
        <dbReference type="ARBA" id="ARBA00000085"/>
    </source>
</evidence>
<evidence type="ECO:0000256" key="7">
    <source>
        <dbReference type="PROSITE-ProRule" id="PRU00169"/>
    </source>
</evidence>
<organism evidence="11 12">
    <name type="scientific">Paraburkholderia fungorum</name>
    <dbReference type="NCBI Taxonomy" id="134537"/>
    <lineage>
        <taxon>Bacteria</taxon>
        <taxon>Pseudomonadati</taxon>
        <taxon>Pseudomonadota</taxon>
        <taxon>Betaproteobacteria</taxon>
        <taxon>Burkholderiales</taxon>
        <taxon>Burkholderiaceae</taxon>
        <taxon>Paraburkholderia</taxon>
    </lineage>
</organism>
<dbReference type="InterPro" id="IPR035965">
    <property type="entry name" value="PAS-like_dom_sf"/>
</dbReference>
<evidence type="ECO:0000313" key="11">
    <source>
        <dbReference type="EMBL" id="MDT8843926.1"/>
    </source>
</evidence>
<evidence type="ECO:0000256" key="3">
    <source>
        <dbReference type="ARBA" id="ARBA00012438"/>
    </source>
</evidence>
<dbReference type="AlphaFoldDB" id="A0AAP5UZ97"/>
<evidence type="ECO:0000259" key="8">
    <source>
        <dbReference type="PROSITE" id="PS50109"/>
    </source>
</evidence>
<keyword evidence="6" id="KW-0418">Kinase</keyword>
<dbReference type="Gene3D" id="3.30.565.10">
    <property type="entry name" value="Histidine kinase-like ATPase, C-terminal domain"/>
    <property type="match status" value="1"/>
</dbReference>
<dbReference type="InterPro" id="IPR011006">
    <property type="entry name" value="CheY-like_superfamily"/>
</dbReference>
<protein>
    <recommendedName>
        <fullName evidence="3">histidine kinase</fullName>
        <ecNumber evidence="3">2.7.13.3</ecNumber>
    </recommendedName>
</protein>
<feature type="domain" description="PAC" evidence="10">
    <location>
        <begin position="247"/>
        <end position="300"/>
    </location>
</feature>
<dbReference type="SUPFAM" id="SSF52172">
    <property type="entry name" value="CheY-like"/>
    <property type="match status" value="1"/>
</dbReference>
<evidence type="ECO:0000256" key="4">
    <source>
        <dbReference type="ARBA" id="ARBA00022553"/>
    </source>
</evidence>
<dbReference type="SUPFAM" id="SSF55874">
    <property type="entry name" value="ATPase domain of HSP90 chaperone/DNA topoisomerase II/histidine kinase"/>
    <property type="match status" value="1"/>
</dbReference>
<dbReference type="PROSITE" id="PS50113">
    <property type="entry name" value="PAC"/>
    <property type="match status" value="1"/>
</dbReference>
<dbReference type="PRINTS" id="PR00344">
    <property type="entry name" value="BCTRLSENSOR"/>
</dbReference>
<dbReference type="SUPFAM" id="SSF47384">
    <property type="entry name" value="Homodimeric domain of signal transducing histidine kinase"/>
    <property type="match status" value="1"/>
</dbReference>
<dbReference type="GO" id="GO:0005886">
    <property type="term" value="C:plasma membrane"/>
    <property type="evidence" value="ECO:0007669"/>
    <property type="project" value="UniProtKB-SubCell"/>
</dbReference>
<dbReference type="Pfam" id="PF02518">
    <property type="entry name" value="HATPase_c"/>
    <property type="match status" value="1"/>
</dbReference>
<comment type="subcellular location">
    <subcellularLocation>
        <location evidence="2">Cell inner membrane</location>
        <topology evidence="2">Multi-pass membrane protein</topology>
    </subcellularLocation>
</comment>
<feature type="modified residue" description="4-aspartylphosphate" evidence="7">
    <location>
        <position position="598"/>
    </location>
</feature>
<dbReference type="GO" id="GO:0000155">
    <property type="term" value="F:phosphorelay sensor kinase activity"/>
    <property type="evidence" value="ECO:0007669"/>
    <property type="project" value="InterPro"/>
</dbReference>
<dbReference type="PROSITE" id="PS50110">
    <property type="entry name" value="RESPONSE_REGULATORY"/>
    <property type="match status" value="1"/>
</dbReference>
<keyword evidence="4 7" id="KW-0597">Phosphoprotein</keyword>
<dbReference type="InterPro" id="IPR004358">
    <property type="entry name" value="Sig_transdc_His_kin-like_C"/>
</dbReference>
<evidence type="ECO:0000256" key="2">
    <source>
        <dbReference type="ARBA" id="ARBA00004429"/>
    </source>
</evidence>
<dbReference type="FunFam" id="3.30.565.10:FF:000006">
    <property type="entry name" value="Sensor histidine kinase WalK"/>
    <property type="match status" value="1"/>
</dbReference>
<dbReference type="InterPro" id="IPR013655">
    <property type="entry name" value="PAS_fold_3"/>
</dbReference>
<sequence length="670" mass="74346">MKPPQFGPFPELAAYLEGKSGLITRRWLRAVRSDPAIEPAGRLTTGQLVDHLPSLYEEICTALRTEQMTLARLHSDARKHGRDRWMRGYQLDELYRELNQLQRCVQRAAREFFAGTSVSRNAQATAHQLLEDLFSATIHTAIRQLIDEQDGRISATIDERDRALAAQQKSEERLRMAASAAGLGIFEWDVPTRAGVWENRRMYEITGQPESLGPLSCKAFVRELVHPDDAQALITNYMETMQQGRDFHSVFRIVRINDRAPRVVEMYGRFRTAADGPIQCFIGTLTDITQRTLAEEALREADRRKDAFLATLAHELRNPLAPIRNAAQILRQVSPDMPPEAEWARVTVERQCSHLTRLIDDLMDVSRISSGKIRLQREVFDIREAVQGAVEINLPIANEHRDRINVSVPGEPVLVDGDRTRLTQVVSNLLDNAIKYSNDGIEITIDAAVRDGAIEIVVTDKGIGIPASQLVQMFEAYVQLPSPDGKWRPGLGIGLSVVQNLVDMHGGHVTAASDGVGKGSRFTVRLPTTQAGATGTTETAESVKQLTRRLRVLVVDDNRDAAESLAMLLDEHEVRCAFDGEAALTAAQGFLPDVVVLDIGLPGISGHELARRLRALPKNAHAVLVALSGFGAPEDRARSREAGCEQHFVKPVNPETLINFVRDIAARRSD</sequence>
<evidence type="ECO:0000256" key="5">
    <source>
        <dbReference type="ARBA" id="ARBA00022679"/>
    </source>
</evidence>
<dbReference type="EMBL" id="JANSLM010000033">
    <property type="protein sequence ID" value="MDT8843926.1"/>
    <property type="molecule type" value="Genomic_DNA"/>
</dbReference>
<dbReference type="Pfam" id="PF00512">
    <property type="entry name" value="HisKA"/>
    <property type="match status" value="1"/>
</dbReference>
<dbReference type="Gene3D" id="1.10.287.130">
    <property type="match status" value="1"/>
</dbReference>
<dbReference type="CDD" id="cd00075">
    <property type="entry name" value="HATPase"/>
    <property type="match status" value="1"/>
</dbReference>
<dbReference type="Gene3D" id="3.40.50.2300">
    <property type="match status" value="1"/>
</dbReference>
<dbReference type="InterPro" id="IPR003594">
    <property type="entry name" value="HATPase_dom"/>
</dbReference>
<evidence type="ECO:0000259" key="10">
    <source>
        <dbReference type="PROSITE" id="PS50113"/>
    </source>
</evidence>
<dbReference type="InterPro" id="IPR000700">
    <property type="entry name" value="PAS-assoc_C"/>
</dbReference>
<feature type="domain" description="Histidine kinase" evidence="8">
    <location>
        <begin position="311"/>
        <end position="530"/>
    </location>
</feature>
<dbReference type="SMART" id="SM00388">
    <property type="entry name" value="HisKA"/>
    <property type="match status" value="1"/>
</dbReference>
<evidence type="ECO:0000313" key="12">
    <source>
        <dbReference type="Proteomes" id="UP001246473"/>
    </source>
</evidence>
<dbReference type="InterPro" id="IPR001789">
    <property type="entry name" value="Sig_transdc_resp-reg_receiver"/>
</dbReference>
<dbReference type="SUPFAM" id="SSF55785">
    <property type="entry name" value="PYP-like sensor domain (PAS domain)"/>
    <property type="match status" value="1"/>
</dbReference>
<gene>
    <name evidence="11" type="ORF">ParKJ_41805</name>
</gene>
<comment type="catalytic activity">
    <reaction evidence="1">
        <text>ATP + protein L-histidine = ADP + protein N-phospho-L-histidine.</text>
        <dbReference type="EC" id="2.7.13.3"/>
    </reaction>
</comment>
<proteinExistence type="predicted"/>
<name>A0AAP5UZ97_9BURK</name>
<dbReference type="InterPro" id="IPR003661">
    <property type="entry name" value="HisK_dim/P_dom"/>
</dbReference>
<dbReference type="Proteomes" id="UP001246473">
    <property type="component" value="Unassembled WGS sequence"/>
</dbReference>
<keyword evidence="11" id="KW-0067">ATP-binding</keyword>
<evidence type="ECO:0000259" key="9">
    <source>
        <dbReference type="PROSITE" id="PS50110"/>
    </source>
</evidence>
<dbReference type="Gene3D" id="3.30.450.20">
    <property type="entry name" value="PAS domain"/>
    <property type="match status" value="1"/>
</dbReference>
<dbReference type="EC" id="2.7.13.3" evidence="3"/>
<dbReference type="CDD" id="cd00082">
    <property type="entry name" value="HisKA"/>
    <property type="match status" value="1"/>
</dbReference>
<reference evidence="11" key="1">
    <citation type="submission" date="2022-08" db="EMBL/GenBank/DDBJ databases">
        <authorList>
            <person name="Kim S.-J."/>
        </authorList>
    </citation>
    <scope>NUCLEOTIDE SEQUENCE</scope>
    <source>
        <strain evidence="11">KJ</strain>
    </source>
</reference>
<dbReference type="Pfam" id="PF08447">
    <property type="entry name" value="PAS_3"/>
    <property type="match status" value="1"/>
</dbReference>
<dbReference type="InterPro" id="IPR005467">
    <property type="entry name" value="His_kinase_dom"/>
</dbReference>
<evidence type="ECO:0000256" key="6">
    <source>
        <dbReference type="ARBA" id="ARBA00022777"/>
    </source>
</evidence>
<feature type="domain" description="Response regulatory" evidence="9">
    <location>
        <begin position="551"/>
        <end position="665"/>
    </location>
</feature>
<dbReference type="PANTHER" id="PTHR43547:SF2">
    <property type="entry name" value="HYBRID SIGNAL TRANSDUCTION HISTIDINE KINASE C"/>
    <property type="match status" value="1"/>
</dbReference>
<dbReference type="RefSeq" id="WP_106356971.1">
    <property type="nucleotide sequence ID" value="NZ_JANSLM010000033.1"/>
</dbReference>
<dbReference type="PROSITE" id="PS50109">
    <property type="entry name" value="HIS_KIN"/>
    <property type="match status" value="1"/>
</dbReference>
<dbReference type="InterPro" id="IPR036890">
    <property type="entry name" value="HATPase_C_sf"/>
</dbReference>
<dbReference type="GO" id="GO:0005524">
    <property type="term" value="F:ATP binding"/>
    <property type="evidence" value="ECO:0007669"/>
    <property type="project" value="UniProtKB-KW"/>
</dbReference>
<dbReference type="CDD" id="cd17580">
    <property type="entry name" value="REC_2_DhkD-like"/>
    <property type="match status" value="1"/>
</dbReference>
<dbReference type="PANTHER" id="PTHR43547">
    <property type="entry name" value="TWO-COMPONENT HISTIDINE KINASE"/>
    <property type="match status" value="1"/>
</dbReference>
<keyword evidence="5" id="KW-0808">Transferase</keyword>
<comment type="caution">
    <text evidence="11">The sequence shown here is derived from an EMBL/GenBank/DDBJ whole genome shotgun (WGS) entry which is preliminary data.</text>
</comment>
<dbReference type="InterPro" id="IPR036097">
    <property type="entry name" value="HisK_dim/P_sf"/>
</dbReference>
<dbReference type="SMART" id="SM00448">
    <property type="entry name" value="REC"/>
    <property type="match status" value="1"/>
</dbReference>
<accession>A0AAP5UZ97</accession>